<evidence type="ECO:0000313" key="3">
    <source>
        <dbReference type="Proteomes" id="UP000076959"/>
    </source>
</evidence>
<feature type="domain" description="DSBA-like thioredoxin" evidence="1">
    <location>
        <begin position="25"/>
        <end position="211"/>
    </location>
</feature>
<keyword evidence="3" id="KW-1185">Reference proteome</keyword>
<evidence type="ECO:0000313" key="2">
    <source>
        <dbReference type="EMBL" id="OAF10218.1"/>
    </source>
</evidence>
<dbReference type="Gene3D" id="3.40.30.10">
    <property type="entry name" value="Glutaredoxin"/>
    <property type="match status" value="1"/>
</dbReference>
<protein>
    <recommendedName>
        <fullName evidence="1">DSBA-like thioredoxin domain-containing protein</fullName>
    </recommendedName>
</protein>
<organism evidence="2 3">
    <name type="scientific">Bradyrhizobium centrolobii</name>
    <dbReference type="NCBI Taxonomy" id="1505087"/>
    <lineage>
        <taxon>Bacteria</taxon>
        <taxon>Pseudomonadati</taxon>
        <taxon>Pseudomonadota</taxon>
        <taxon>Alphaproteobacteria</taxon>
        <taxon>Hyphomicrobiales</taxon>
        <taxon>Nitrobacteraceae</taxon>
        <taxon>Bradyrhizobium</taxon>
    </lineage>
</organism>
<proteinExistence type="predicted"/>
<evidence type="ECO:0000259" key="1">
    <source>
        <dbReference type="Pfam" id="PF01323"/>
    </source>
</evidence>
<dbReference type="PANTHER" id="PTHR13887:SF41">
    <property type="entry name" value="THIOREDOXIN SUPERFAMILY PROTEIN"/>
    <property type="match status" value="1"/>
</dbReference>
<dbReference type="AlphaFoldDB" id="A0A176YRB2"/>
<sequence>MSMNENRAVIEPNRSWTMEPDSRRQIVHWYDFICPFCYVSQDRDDFLIAQERDVVDLPFRAHPDIPPEGVQVGPRHGPTFRSVEAQARAAGLALNWPSRLPNSGMALGAAEWVRRNHPAVSRAFSKALFEAHFVLGEDLGDRATILRKAIQFGLNVAALYTVLEDGSALGWVRESEAMAHTHGVRGTPTWLYRGRLLTGARPIEEFSRFLQDAETP</sequence>
<dbReference type="Proteomes" id="UP000076959">
    <property type="component" value="Unassembled WGS sequence"/>
</dbReference>
<gene>
    <name evidence="2" type="ORF">AYJ54_11060</name>
</gene>
<dbReference type="SUPFAM" id="SSF52833">
    <property type="entry name" value="Thioredoxin-like"/>
    <property type="match status" value="1"/>
</dbReference>
<dbReference type="GO" id="GO:0016491">
    <property type="term" value="F:oxidoreductase activity"/>
    <property type="evidence" value="ECO:0007669"/>
    <property type="project" value="InterPro"/>
</dbReference>
<dbReference type="PANTHER" id="PTHR13887">
    <property type="entry name" value="GLUTATHIONE S-TRANSFERASE KAPPA"/>
    <property type="match status" value="1"/>
</dbReference>
<dbReference type="Pfam" id="PF01323">
    <property type="entry name" value="DSBA"/>
    <property type="match status" value="1"/>
</dbReference>
<accession>A0A176YRB2</accession>
<dbReference type="InterPro" id="IPR001853">
    <property type="entry name" value="DSBA-like_thioredoxin_dom"/>
</dbReference>
<reference evidence="2 3" key="1">
    <citation type="submission" date="2016-03" db="EMBL/GenBank/DDBJ databases">
        <title>Draft Genome Sequence of the Strain BR 10245 (Bradyrhizobium sp.) isolated from nodules of Centrolobium paraense.</title>
        <authorList>
            <person name="Simoes-Araujo J.L.Sr."/>
            <person name="Barauna A.C."/>
            <person name="Silva K."/>
            <person name="Zilli J.E."/>
        </authorList>
    </citation>
    <scope>NUCLEOTIDE SEQUENCE [LARGE SCALE GENOMIC DNA]</scope>
    <source>
        <strain evidence="2 3">BR 10245</strain>
    </source>
</reference>
<dbReference type="STRING" id="1505087.AYJ54_11060"/>
<comment type="caution">
    <text evidence="2">The sequence shown here is derived from an EMBL/GenBank/DDBJ whole genome shotgun (WGS) entry which is preliminary data.</text>
</comment>
<dbReference type="InterPro" id="IPR036249">
    <property type="entry name" value="Thioredoxin-like_sf"/>
</dbReference>
<dbReference type="EMBL" id="LUUB01000053">
    <property type="protein sequence ID" value="OAF10218.1"/>
    <property type="molecule type" value="Genomic_DNA"/>
</dbReference>
<name>A0A176YRB2_9BRAD</name>